<name>A0A0M8K983_9CHLR</name>
<dbReference type="InParanoid" id="A0A0M8K983"/>
<keyword evidence="3" id="KW-1185">Reference proteome</keyword>
<dbReference type="Pfam" id="PF01935">
    <property type="entry name" value="DUF87"/>
    <property type="match status" value="1"/>
</dbReference>
<protein>
    <recommendedName>
        <fullName evidence="1">Helicase HerA central domain-containing protein</fullName>
    </recommendedName>
</protein>
<sequence length="551" mass="61851">MARSKKMKRKILGSVTGGTFLDGLDVRLEPDINTEDVPVGSFCVLEGDRYRYFGTVQNVRLHATDNRLMVVPPRHLSPFAQRIIRGTAGYAVAEIKPALMIERLPENAIVDEVQPPRPVKTIPMHFAHMVEARPEDFVLVFGEERDDPQSTFFALGKPLTMEIDVCVDLRRLVERSTGIFGSTGTGKSFLTRLLLSGIIWKDVAVSLVFDMHGEYATSQQSESGDWVKGLRDLFGSSRVAVYSLDENKTSNVDGNIVIGLNHIESGDILLLQDELGLPKGTTETNIAQLERAFGEGWVSAFLALDPEEVKTFADEIGGHAGSLQALHRKLTRLRNKSYVLDNADYNAIDQILRLIENGRHVIVQFGQYNSLLDYLLVANIITRRIRNRYEEQVEKFLLTKQDADKPKPLVIVVEEAHKFLGPEMAHQTIFGTIAREMRKYFVTLLIVDQRPSGIDDEILSQLGTRISGRLNDQRDLDAVLTGVADRATVRSMLTTLDTRQQVVVFGHAMPMPVQLRTRRYDETFYQQVRGGKKGPSLDAQDLDQLIDDLYG</sequence>
<dbReference type="InterPro" id="IPR008571">
    <property type="entry name" value="HerA-like"/>
</dbReference>
<dbReference type="STRING" id="872965.SE16_09180"/>
<organism evidence="2 3">
    <name type="scientific">Ardenticatena maritima</name>
    <dbReference type="NCBI Taxonomy" id="872965"/>
    <lineage>
        <taxon>Bacteria</taxon>
        <taxon>Bacillati</taxon>
        <taxon>Chloroflexota</taxon>
        <taxon>Ardenticatenia</taxon>
        <taxon>Ardenticatenales</taxon>
        <taxon>Ardenticatenaceae</taxon>
        <taxon>Ardenticatena</taxon>
    </lineage>
</organism>
<dbReference type="SUPFAM" id="SSF52540">
    <property type="entry name" value="P-loop containing nucleoside triphosphate hydrolases"/>
    <property type="match status" value="1"/>
</dbReference>
<dbReference type="Proteomes" id="UP000037784">
    <property type="component" value="Unassembled WGS sequence"/>
</dbReference>
<gene>
    <name evidence="2" type="ORF">ARMA_1492</name>
</gene>
<proteinExistence type="predicted"/>
<dbReference type="EMBL" id="BBZA01000111">
    <property type="protein sequence ID" value="GAP63069.1"/>
    <property type="molecule type" value="Genomic_DNA"/>
</dbReference>
<dbReference type="Gene3D" id="3.40.50.300">
    <property type="entry name" value="P-loop containing nucleotide triphosphate hydrolases"/>
    <property type="match status" value="2"/>
</dbReference>
<dbReference type="PANTHER" id="PTHR42957:SF1">
    <property type="entry name" value="HELICASE MJ1565-RELATED"/>
    <property type="match status" value="1"/>
</dbReference>
<dbReference type="AlphaFoldDB" id="A0A0M8K983"/>
<evidence type="ECO:0000313" key="3">
    <source>
        <dbReference type="Proteomes" id="UP000037784"/>
    </source>
</evidence>
<evidence type="ECO:0000259" key="1">
    <source>
        <dbReference type="Pfam" id="PF01935"/>
    </source>
</evidence>
<evidence type="ECO:0000313" key="2">
    <source>
        <dbReference type="EMBL" id="GAP63069.1"/>
    </source>
</evidence>
<dbReference type="InterPro" id="IPR027417">
    <property type="entry name" value="P-loop_NTPase"/>
</dbReference>
<comment type="caution">
    <text evidence="2">The sequence shown here is derived from an EMBL/GenBank/DDBJ whole genome shotgun (WGS) entry which is preliminary data.</text>
</comment>
<feature type="domain" description="Helicase HerA central" evidence="1">
    <location>
        <begin position="155"/>
        <end position="385"/>
    </location>
</feature>
<reference evidence="3" key="2">
    <citation type="submission" date="2015-08" db="EMBL/GenBank/DDBJ databases">
        <title>Draft Genome Sequence of a Heterotrophic Facultative Anaerobic Bacterium Ardenticatena maritima Strain 110S.</title>
        <authorList>
            <person name="Kawaichi S."/>
            <person name="Yoshida T."/>
            <person name="Sako Y."/>
            <person name="Nakamura R."/>
        </authorList>
    </citation>
    <scope>NUCLEOTIDE SEQUENCE [LARGE SCALE GENOMIC DNA]</scope>
    <source>
        <strain evidence="3">110S</strain>
    </source>
</reference>
<accession>A0A0M8K983</accession>
<dbReference type="PANTHER" id="PTHR42957">
    <property type="entry name" value="HELICASE MJ1565-RELATED"/>
    <property type="match status" value="1"/>
</dbReference>
<reference evidence="2 3" key="1">
    <citation type="journal article" date="2015" name="Genome Announc.">
        <title>Draft Genome Sequence of a Heterotrophic Facultative Anaerobic Thermophilic Bacterium, Ardenticatena maritima Strain 110ST.</title>
        <authorList>
            <person name="Kawaichi S."/>
            <person name="Yoshida T."/>
            <person name="Sako Y."/>
            <person name="Nakamura R."/>
        </authorList>
    </citation>
    <scope>NUCLEOTIDE SEQUENCE [LARGE SCALE GENOMIC DNA]</scope>
    <source>
        <strain evidence="2 3">110S</strain>
    </source>
</reference>
<dbReference type="InterPro" id="IPR002789">
    <property type="entry name" value="HerA_central"/>
</dbReference>